<dbReference type="SUPFAM" id="SSF56112">
    <property type="entry name" value="Protein kinase-like (PK-like)"/>
    <property type="match status" value="1"/>
</dbReference>
<dbReference type="PATRIC" id="fig|1317118.6.peg.2126"/>
<keyword evidence="3 7" id="KW-0418">Kinase</keyword>
<feature type="compositionally biased region" description="Basic and acidic residues" evidence="5">
    <location>
        <begin position="46"/>
        <end position="60"/>
    </location>
</feature>
<dbReference type="InterPro" id="IPR011009">
    <property type="entry name" value="Kinase-like_dom_sf"/>
</dbReference>
<keyword evidence="1" id="KW-0808">Transferase</keyword>
<dbReference type="STRING" id="1379903.ATO8_10313"/>
<comment type="caution">
    <text evidence="7">The sequence shown here is derived from an EMBL/GenBank/DDBJ whole genome shotgun (WGS) entry which is preliminary data.</text>
</comment>
<keyword evidence="2" id="KW-0547">Nucleotide-binding</keyword>
<feature type="compositionally biased region" description="Basic and acidic residues" evidence="5">
    <location>
        <begin position="21"/>
        <end position="39"/>
    </location>
</feature>
<feature type="region of interest" description="Disordered" evidence="5">
    <location>
        <begin position="489"/>
        <end position="525"/>
    </location>
</feature>
<accession>W4HLU8</accession>
<feature type="compositionally biased region" description="Basic and acidic residues" evidence="5">
    <location>
        <begin position="117"/>
        <end position="131"/>
    </location>
</feature>
<evidence type="ECO:0000256" key="4">
    <source>
        <dbReference type="ARBA" id="ARBA00022840"/>
    </source>
</evidence>
<feature type="compositionally biased region" description="Low complexity" evidence="5">
    <location>
        <begin position="514"/>
        <end position="525"/>
    </location>
</feature>
<feature type="domain" description="Protein kinase" evidence="6">
    <location>
        <begin position="229"/>
        <end position="485"/>
    </location>
</feature>
<dbReference type="PANTHER" id="PTHR43289">
    <property type="entry name" value="MITOGEN-ACTIVATED PROTEIN KINASE KINASE KINASE 20-RELATED"/>
    <property type="match status" value="1"/>
</dbReference>
<dbReference type="PROSITE" id="PS50011">
    <property type="entry name" value="PROTEIN_KINASE_DOM"/>
    <property type="match status" value="1"/>
</dbReference>
<dbReference type="GO" id="GO:0004674">
    <property type="term" value="F:protein serine/threonine kinase activity"/>
    <property type="evidence" value="ECO:0007669"/>
    <property type="project" value="TreeGrafter"/>
</dbReference>
<reference evidence="7 8" key="1">
    <citation type="journal article" date="2014" name="Antonie Van Leeuwenhoek">
        <title>Roseivivax atlanticus sp. nov., isolated from surface seawater of the Atlantic Ocean.</title>
        <authorList>
            <person name="Li G."/>
            <person name="Lai Q."/>
            <person name="Liu X."/>
            <person name="Sun F."/>
            <person name="Shao Z."/>
        </authorList>
    </citation>
    <scope>NUCLEOTIDE SEQUENCE [LARGE SCALE GENOMIC DNA]</scope>
    <source>
        <strain evidence="7 8">22II-s10s</strain>
    </source>
</reference>
<dbReference type="PROSITE" id="PS00109">
    <property type="entry name" value="PROTEIN_KINASE_TYR"/>
    <property type="match status" value="1"/>
</dbReference>
<gene>
    <name evidence="7" type="ORF">ATO8_10313</name>
</gene>
<feature type="compositionally biased region" description="Low complexity" evidence="5">
    <location>
        <begin position="132"/>
        <end position="142"/>
    </location>
</feature>
<dbReference type="PANTHER" id="PTHR43289:SF34">
    <property type="entry name" value="SERINE_THREONINE-PROTEIN KINASE YBDM-RELATED"/>
    <property type="match status" value="1"/>
</dbReference>
<dbReference type="Gene3D" id="1.10.510.10">
    <property type="entry name" value="Transferase(Phosphotransferase) domain 1"/>
    <property type="match status" value="1"/>
</dbReference>
<keyword evidence="4" id="KW-0067">ATP-binding</keyword>
<feature type="region of interest" description="Disordered" evidence="5">
    <location>
        <begin position="1"/>
        <end position="213"/>
    </location>
</feature>
<dbReference type="Gene3D" id="3.30.200.20">
    <property type="entry name" value="Phosphorylase Kinase, domain 1"/>
    <property type="match status" value="1"/>
</dbReference>
<evidence type="ECO:0000259" key="6">
    <source>
        <dbReference type="PROSITE" id="PS50011"/>
    </source>
</evidence>
<dbReference type="EMBL" id="AQQW01000005">
    <property type="protein sequence ID" value="ETW12930.1"/>
    <property type="molecule type" value="Genomic_DNA"/>
</dbReference>
<evidence type="ECO:0000256" key="5">
    <source>
        <dbReference type="SAM" id="MobiDB-lite"/>
    </source>
</evidence>
<organism evidence="7 8">
    <name type="scientific">Roseivivax marinus</name>
    <dbReference type="NCBI Taxonomy" id="1379903"/>
    <lineage>
        <taxon>Bacteria</taxon>
        <taxon>Pseudomonadati</taxon>
        <taxon>Pseudomonadota</taxon>
        <taxon>Alphaproteobacteria</taxon>
        <taxon>Rhodobacterales</taxon>
        <taxon>Roseobacteraceae</taxon>
        <taxon>Roseivivax</taxon>
    </lineage>
</organism>
<dbReference type="CDD" id="cd14014">
    <property type="entry name" value="STKc_PknB_like"/>
    <property type="match status" value="1"/>
</dbReference>
<evidence type="ECO:0000313" key="7">
    <source>
        <dbReference type="EMBL" id="ETW12930.1"/>
    </source>
</evidence>
<feature type="compositionally biased region" description="Basic and acidic residues" evidence="5">
    <location>
        <begin position="1"/>
        <end position="14"/>
    </location>
</feature>
<dbReference type="eggNOG" id="COG0515">
    <property type="taxonomic scope" value="Bacteria"/>
</dbReference>
<evidence type="ECO:0000256" key="1">
    <source>
        <dbReference type="ARBA" id="ARBA00022679"/>
    </source>
</evidence>
<dbReference type="InterPro" id="IPR000719">
    <property type="entry name" value="Prot_kinase_dom"/>
</dbReference>
<dbReference type="InterPro" id="IPR008266">
    <property type="entry name" value="Tyr_kinase_AS"/>
</dbReference>
<proteinExistence type="predicted"/>
<sequence length="824" mass="84659">MTGGKDGHDNDRTRLGPRPGSETRDGDTSDGATPRDDGRTNLATTPDERASAEKATRGTDAENPEEEQEGTRFAPLPPPGGDAEGSDDARPLAETSSGVSGAEDDTTRVLPGSGYADPDRPEDYEGTRYDPRVVGAPAAPEGPARDGTRYAELLPSDGAPPASDTGTHASDPAAGAAPSVDDTRRAPLEAGAEDEEATAVGPPPAIPRPRAGGAGASPIAVGTLVNNNYEIVEVVKAGGMGEVFRGIEIGTGDPVALKAILPELAEDEKAGLLFKREARTLRQLADDAIVRYYNYVHDHALDRYFLVMEFVDGVTLSDHLKAHGPISTNAARALLRRLARGLSKAHERDVIHRDLSPDNVMLPGGSVADAVLIDFGIAKSNVVTEGTMRGQFAGKFKYVAPEQLGHHRGAIGPWTDIYGLALMLCAAVLGRPLDMGSSVVDAVESRRTIPDLGSIPGALRPLLSYMLEPAPGDRPASMSEVERMIDAPDSVPTRYGGGVTQAETRPPWEAPLATPTTTRGPQGPRAISPVPIPLAGAEGAPTLAEPRRGGPRYALAILSLVVLGGAGWFAWSTGLFEEGAAPPVVGQEAAGDGGGAAGLGAPDTTTREGFLATWDGGDCTLATRIAAGANTGLIAGYAGPGRTQAFSGLSGAYEERFGAAPEILARNVTEAQCPVLDFAGSVQGRGGDTVRLALDAEQVASGGAVTAQVDVPDGRSVWVALVSAAGGVYNLTGRLSEPVGGARSLSFGLNLSENAEAAPQLVVAVATETPLAAAAAAQDGTRAEVLFARILDEITSGPGEVGADLGHVLLLPPGGTDETSDGGE</sequence>
<name>W4HLU8_9RHOB</name>
<dbReference type="Pfam" id="PF00069">
    <property type="entry name" value="Pkinase"/>
    <property type="match status" value="1"/>
</dbReference>
<keyword evidence="8" id="KW-1185">Reference proteome</keyword>
<evidence type="ECO:0000256" key="2">
    <source>
        <dbReference type="ARBA" id="ARBA00022741"/>
    </source>
</evidence>
<evidence type="ECO:0000256" key="3">
    <source>
        <dbReference type="ARBA" id="ARBA00022777"/>
    </source>
</evidence>
<dbReference type="GO" id="GO:0005524">
    <property type="term" value="F:ATP binding"/>
    <property type="evidence" value="ECO:0007669"/>
    <property type="project" value="UniProtKB-KW"/>
</dbReference>
<evidence type="ECO:0000313" key="8">
    <source>
        <dbReference type="Proteomes" id="UP000019063"/>
    </source>
</evidence>
<dbReference type="RefSeq" id="WP_051487680.1">
    <property type="nucleotide sequence ID" value="NZ_AQQW01000005.1"/>
</dbReference>
<dbReference type="Proteomes" id="UP000019063">
    <property type="component" value="Unassembled WGS sequence"/>
</dbReference>
<protein>
    <submittedName>
        <fullName evidence="7">Serine/threonine kinase</fullName>
    </submittedName>
</protein>
<dbReference type="AlphaFoldDB" id="W4HLU8"/>